<feature type="compositionally biased region" description="Polar residues" evidence="1">
    <location>
        <begin position="728"/>
        <end position="740"/>
    </location>
</feature>
<feature type="compositionally biased region" description="Polar residues" evidence="1">
    <location>
        <begin position="1254"/>
        <end position="1276"/>
    </location>
</feature>
<reference evidence="2" key="1">
    <citation type="submission" date="2020-11" db="EMBL/GenBank/DDBJ databases">
        <authorList>
            <person name="Tran Van P."/>
        </authorList>
    </citation>
    <scope>NUCLEOTIDE SEQUENCE</scope>
</reference>
<feature type="region of interest" description="Disordered" evidence="1">
    <location>
        <begin position="1"/>
        <end position="23"/>
    </location>
</feature>
<feature type="compositionally biased region" description="Polar residues" evidence="1">
    <location>
        <begin position="907"/>
        <end position="920"/>
    </location>
</feature>
<feature type="compositionally biased region" description="Low complexity" evidence="1">
    <location>
        <begin position="1002"/>
        <end position="1024"/>
    </location>
</feature>
<feature type="region of interest" description="Disordered" evidence="1">
    <location>
        <begin position="702"/>
        <end position="740"/>
    </location>
</feature>
<gene>
    <name evidence="2" type="ORF">TTEB3V08_LOCUS1050</name>
</gene>
<feature type="compositionally biased region" description="Low complexity" evidence="1">
    <location>
        <begin position="1078"/>
        <end position="1091"/>
    </location>
</feature>
<proteinExistence type="predicted"/>
<name>A0A7R9IBU9_9NEOP</name>
<accession>A0A7R9IBU9</accession>
<evidence type="ECO:0000313" key="2">
    <source>
        <dbReference type="EMBL" id="CAD7452888.1"/>
    </source>
</evidence>
<feature type="compositionally biased region" description="Basic and acidic residues" evidence="1">
    <location>
        <begin position="1039"/>
        <end position="1061"/>
    </location>
</feature>
<feature type="compositionally biased region" description="Basic and acidic residues" evidence="1">
    <location>
        <begin position="1211"/>
        <end position="1248"/>
    </location>
</feature>
<protein>
    <submittedName>
        <fullName evidence="2">Uncharacterized protein</fullName>
    </submittedName>
</protein>
<feature type="compositionally biased region" description="Polar residues" evidence="1">
    <location>
        <begin position="835"/>
        <end position="849"/>
    </location>
</feature>
<evidence type="ECO:0000256" key="1">
    <source>
        <dbReference type="SAM" id="MobiDB-lite"/>
    </source>
</evidence>
<feature type="region of interest" description="Disordered" evidence="1">
    <location>
        <begin position="1039"/>
        <end position="1091"/>
    </location>
</feature>
<feature type="region of interest" description="Disordered" evidence="1">
    <location>
        <begin position="780"/>
        <end position="849"/>
    </location>
</feature>
<feature type="region of interest" description="Disordered" evidence="1">
    <location>
        <begin position="888"/>
        <end position="920"/>
    </location>
</feature>
<feature type="region of interest" description="Disordered" evidence="1">
    <location>
        <begin position="973"/>
        <end position="1026"/>
    </location>
</feature>
<organism evidence="2">
    <name type="scientific">Timema tahoe</name>
    <dbReference type="NCBI Taxonomy" id="61484"/>
    <lineage>
        <taxon>Eukaryota</taxon>
        <taxon>Metazoa</taxon>
        <taxon>Ecdysozoa</taxon>
        <taxon>Arthropoda</taxon>
        <taxon>Hexapoda</taxon>
        <taxon>Insecta</taxon>
        <taxon>Pterygota</taxon>
        <taxon>Neoptera</taxon>
        <taxon>Polyneoptera</taxon>
        <taxon>Phasmatodea</taxon>
        <taxon>Timematodea</taxon>
        <taxon>Timematoidea</taxon>
        <taxon>Timematidae</taxon>
        <taxon>Timema</taxon>
    </lineage>
</organism>
<feature type="compositionally biased region" description="Polar residues" evidence="1">
    <location>
        <begin position="780"/>
        <end position="795"/>
    </location>
</feature>
<feature type="compositionally biased region" description="Basic and acidic residues" evidence="1">
    <location>
        <begin position="708"/>
        <end position="718"/>
    </location>
</feature>
<dbReference type="Gene3D" id="3.30.420.10">
    <property type="entry name" value="Ribonuclease H-like superfamily/Ribonuclease H"/>
    <property type="match status" value="1"/>
</dbReference>
<sequence>MAKVCRKKTGEKTEQEMGGSDSRKCTGKIDHMEIKEWQRCFPIVPSDMISSVGLLWPSPGWWGCRIPNSSATNPRRDILPLGLLCLLEDTCLDFTSDRGVLAFNSDLLVLETADEAFITKGLFFFPVELFITKAEVFNISFGDETIVTVERWEITPGSDETTDEGDASNLVSIFFVLEGVCIFDASDCNSRFKTGCILDLESGDVIFDGTINTFFLRLTGVDKVEILFGVHTRGVINGADLVTGDSDFPFEIRSVLEDEFDFPIFEDTNDGLSLQFAGVKVGEPFFVVNTRGVLEVILSTENCGVFAFEICALLEDEFVFTIFEDANDGLFLQLLEVNKVGEPSSAVNICGILDGVVLSTKTCGIFSPFENCGVLEDEFLFLIFEDTTNSFFLELARADTVGELSFGINTDETLNGLALVLGDGVMPFEIRDVLADAVFFRIFEDTTDNLFFCLAGVEILERRKIPARHTKTEKFLPARVAPVVQQGEGAVIIWGCISYKDPDECCVVQGAMNSEKYCTTMEEVMLPSSHRLLGDNFIYQQAKTPCRRSKHTKDWFSAQDTEFLPWPARSPTTIRKRTCGEVAVRVSHSSLMSSDIMKPSCELGGLQFSVHPTEIRTSISPSSVVELNTTSALANYPTEAGCIRIVHLCGVALTRALDKYIDNHVTKCRSVQIVMKDVYAPFSRSWSPWIRRLPAMRCSRVMGKTPKKSHELERDRPYRNAKPRKSISRQGHTPSTTHLLNSTSVVLSPTAEDGEIEVRISLGSIPLRKVLPHLRSGLALTSRSPKPLQNTTVTKQNRRGVHPIRANRIEARKRNMHPQGGSEQDKQGATDIESEQNVQSLKNCSPMDTKTLEATTTIVSSSEENQDMNGGDDEPLSKLAKHETKNIEDSADNTQTQSNGDHHEVNTNEQENSNVGDLNNTEKFVATIVKDSVGKQEEPVVADKTTKSFAPHVEDSLGSYLSPIVSVNRLKEGVTTQQNGNESLDETSERNESVTAEEVDISGSEYSLKLSSSTEESSFKSSQEPQKYIDISFNSNKANEEHLERSSNDAEKSPSKSEKDNTVSSKVQLDVPSRYLYSDRSQTPSPRRSTRLTTLKYEAMVNLNDISVESIDEDDDLATGHSQSFIHSSTDQNRIATKLNVSEGNIPTEAGPVSHKLPFSTIKGRRSYRSPTSNTFPVTASTSTYISKYIRDTHSVAVAGPSGLSHNTSESGRKTPSESGRKTPSESGRKTPSESGRKTPSESSRKTPYEYGRNTPSESGRTTPAESGRNTPSESGRVTPLEIKKTGPAALTTATKIISSENYLVREPDTDLANTTDESDVEMNESLALLCSRSAKRKEPSLIKEETKRAKLSPGPSFAHFNINFSPPFSYLGGRVTKQATALDEMFIAKTASNYLNGNNRI</sequence>
<dbReference type="EMBL" id="OE000208">
    <property type="protein sequence ID" value="CAD7452888.1"/>
    <property type="molecule type" value="Genomic_DNA"/>
</dbReference>
<dbReference type="GO" id="GO:0003676">
    <property type="term" value="F:nucleic acid binding"/>
    <property type="evidence" value="ECO:0007669"/>
    <property type="project" value="InterPro"/>
</dbReference>
<feature type="compositionally biased region" description="Basic and acidic residues" evidence="1">
    <location>
        <begin position="8"/>
        <end position="23"/>
    </location>
</feature>
<dbReference type="InterPro" id="IPR036397">
    <property type="entry name" value="RNaseH_sf"/>
</dbReference>
<feature type="region of interest" description="Disordered" evidence="1">
    <location>
        <begin position="1198"/>
        <end position="1287"/>
    </location>
</feature>